<gene>
    <name evidence="2" type="ORF">QE207_02905</name>
    <name evidence="1" type="ORF">QE207_15790</name>
</gene>
<accession>A0AA95GFN5</accession>
<dbReference type="EMBL" id="CP123498">
    <property type="protein sequence ID" value="WGL95590.1"/>
    <property type="molecule type" value="Genomic_DNA"/>
</dbReference>
<dbReference type="EMBL" id="CP123498">
    <property type="protein sequence ID" value="WGL95104.1"/>
    <property type="molecule type" value="Genomic_DNA"/>
</dbReference>
<reference evidence="1" key="1">
    <citation type="submission" date="2023-04" db="EMBL/GenBank/DDBJ databases">
        <title>Genome dynamics across the evolutionary transition to endosymbiosis.</title>
        <authorList>
            <person name="Siozios S."/>
            <person name="Nadal-Jimenez P."/>
            <person name="Azagi T."/>
            <person name="Sprong H."/>
            <person name="Frost C.L."/>
            <person name="Parratt S.R."/>
            <person name="Taylor G."/>
            <person name="Brettell L."/>
            <person name="Lew K.C."/>
            <person name="Croft L."/>
            <person name="King K.C."/>
            <person name="Brockhurst M.A."/>
            <person name="Hypsa V."/>
            <person name="Novakova E."/>
            <person name="Darby A.C."/>
            <person name="Hurst G.D.D."/>
        </authorList>
    </citation>
    <scope>NUCLEOTIDE SEQUENCE</scope>
    <source>
        <strain evidence="1">AIh</strain>
    </source>
</reference>
<evidence type="ECO:0000313" key="2">
    <source>
        <dbReference type="EMBL" id="WGL95590.1"/>
    </source>
</evidence>
<sequence length="62" mass="6910">MIEINIDGKSVTLSEQEAFSLCQKIQQELTEPLKNGRVHTFGHNTIHISQKSNTPVSVLTDC</sequence>
<dbReference type="RefSeq" id="WP_280629172.1">
    <property type="nucleotide sequence ID" value="NZ_CP123498.1"/>
</dbReference>
<evidence type="ECO:0000313" key="3">
    <source>
        <dbReference type="Proteomes" id="UP001177597"/>
    </source>
</evidence>
<name>A0AA95GFN5_9GAMM</name>
<organism evidence="1 3">
    <name type="scientific">Arsenophonus nasoniae</name>
    <name type="common">son-killer infecting Nasonia vitripennis</name>
    <dbReference type="NCBI Taxonomy" id="638"/>
    <lineage>
        <taxon>Bacteria</taxon>
        <taxon>Pseudomonadati</taxon>
        <taxon>Pseudomonadota</taxon>
        <taxon>Gammaproteobacteria</taxon>
        <taxon>Enterobacterales</taxon>
        <taxon>Morganellaceae</taxon>
        <taxon>Arsenophonus</taxon>
    </lineage>
</organism>
<dbReference type="AlphaFoldDB" id="A0AA95GFN5"/>
<dbReference type="Proteomes" id="UP001177597">
    <property type="component" value="Chromosome"/>
</dbReference>
<evidence type="ECO:0000313" key="1">
    <source>
        <dbReference type="EMBL" id="WGL95104.1"/>
    </source>
</evidence>
<protein>
    <submittedName>
        <fullName evidence="1">Uncharacterized protein</fullName>
    </submittedName>
</protein>
<proteinExistence type="predicted"/>